<evidence type="ECO:0000256" key="2">
    <source>
        <dbReference type="SAM" id="SignalP"/>
    </source>
</evidence>
<sequence length="268" mass="30951">MMPGRVYMYFSVFVSHLLIAYFRSSSDVLELVSDQATKFVCIKTFYDLIGSLESDNPSIEVFSDNCTLVEYIFELQRREELFYSCEQSKTFGEERASERNISILCTFGKTDCTRGVTATIYFLISFELISSNHSADALLRDQTMSRLFSFITSCSVDIYWSQDEGDPCAMQNIVFRRHKPPFSGKGYQHYPKKIAKSCQLIHFICKLIHNFLIWIRSQKLCIFFLDNTYFSIAPLLTSLPICLFAFGFGSRDDSDKPENSEYTFLAYV</sequence>
<evidence type="ECO:0000256" key="1">
    <source>
        <dbReference type="SAM" id="Phobius"/>
    </source>
</evidence>
<feature type="transmembrane region" description="Helical" evidence="1">
    <location>
        <begin position="229"/>
        <end position="248"/>
    </location>
</feature>
<reference evidence="4" key="1">
    <citation type="submission" date="2014-03" db="EMBL/GenBank/DDBJ databases">
        <authorList>
            <person name="Aksoy S."/>
            <person name="Warren W."/>
            <person name="Wilson R.K."/>
        </authorList>
    </citation>
    <scope>NUCLEOTIDE SEQUENCE [LARGE SCALE GENOMIC DNA]</scope>
    <source>
        <strain evidence="4">IAEA</strain>
    </source>
</reference>
<reference evidence="3" key="2">
    <citation type="submission" date="2020-05" db="UniProtKB">
        <authorList>
            <consortium name="EnsemblMetazoa"/>
        </authorList>
    </citation>
    <scope>IDENTIFICATION</scope>
    <source>
        <strain evidence="3">IAEA</strain>
    </source>
</reference>
<feature type="signal peptide" evidence="2">
    <location>
        <begin position="1"/>
        <end position="26"/>
    </location>
</feature>
<feature type="chain" id="PRO_5008400709" evidence="2">
    <location>
        <begin position="27"/>
        <end position="268"/>
    </location>
</feature>
<dbReference type="Proteomes" id="UP000091820">
    <property type="component" value="Unassembled WGS sequence"/>
</dbReference>
<organism evidence="3 4">
    <name type="scientific">Glossina brevipalpis</name>
    <dbReference type="NCBI Taxonomy" id="37001"/>
    <lineage>
        <taxon>Eukaryota</taxon>
        <taxon>Metazoa</taxon>
        <taxon>Ecdysozoa</taxon>
        <taxon>Arthropoda</taxon>
        <taxon>Hexapoda</taxon>
        <taxon>Insecta</taxon>
        <taxon>Pterygota</taxon>
        <taxon>Neoptera</taxon>
        <taxon>Endopterygota</taxon>
        <taxon>Diptera</taxon>
        <taxon>Brachycera</taxon>
        <taxon>Muscomorpha</taxon>
        <taxon>Hippoboscoidea</taxon>
        <taxon>Glossinidae</taxon>
        <taxon>Glossina</taxon>
    </lineage>
</organism>
<dbReference type="AlphaFoldDB" id="A0A1A9WUN0"/>
<accession>A0A1A9WUN0</accession>
<dbReference type="EnsemblMetazoa" id="GBRI032910-RA">
    <property type="protein sequence ID" value="GBRI032910-PA"/>
    <property type="gene ID" value="GBRI032910"/>
</dbReference>
<proteinExistence type="predicted"/>
<name>A0A1A9WUN0_9MUSC</name>
<keyword evidence="1" id="KW-1133">Transmembrane helix</keyword>
<evidence type="ECO:0000313" key="4">
    <source>
        <dbReference type="Proteomes" id="UP000091820"/>
    </source>
</evidence>
<keyword evidence="2" id="KW-0732">Signal</keyword>
<keyword evidence="4" id="KW-1185">Reference proteome</keyword>
<keyword evidence="1" id="KW-0812">Transmembrane</keyword>
<keyword evidence="1" id="KW-0472">Membrane</keyword>
<protein>
    <submittedName>
        <fullName evidence="3">Uncharacterized protein</fullName>
    </submittedName>
</protein>
<evidence type="ECO:0000313" key="3">
    <source>
        <dbReference type="EnsemblMetazoa" id="GBRI032910-PA"/>
    </source>
</evidence>
<dbReference type="VEuPathDB" id="VectorBase:GBRI032910"/>